<dbReference type="InterPro" id="IPR003710">
    <property type="entry name" value="ApbA"/>
</dbReference>
<evidence type="ECO:0000256" key="8">
    <source>
        <dbReference type="ARBA" id="ARBA00023002"/>
    </source>
</evidence>
<comment type="pathway">
    <text evidence="2 11">Cofactor biosynthesis; (R)-pantothenate biosynthesis; (R)-pantoate from 3-methyl-2-oxobutanoate: step 2/2.</text>
</comment>
<dbReference type="Pfam" id="PF02558">
    <property type="entry name" value="ApbA"/>
    <property type="match status" value="1"/>
</dbReference>
<dbReference type="NCBIfam" id="TIGR00745">
    <property type="entry name" value="apbA_panE"/>
    <property type="match status" value="1"/>
</dbReference>
<evidence type="ECO:0000256" key="6">
    <source>
        <dbReference type="ARBA" id="ARBA00022655"/>
    </source>
</evidence>
<evidence type="ECO:0000256" key="1">
    <source>
        <dbReference type="ARBA" id="ARBA00002919"/>
    </source>
</evidence>
<evidence type="ECO:0000256" key="4">
    <source>
        <dbReference type="ARBA" id="ARBA00013014"/>
    </source>
</evidence>
<proteinExistence type="inferred from homology"/>
<organism evidence="14 15">
    <name type="scientific">Paenibacillus macquariensis</name>
    <dbReference type="NCBI Taxonomy" id="948756"/>
    <lineage>
        <taxon>Bacteria</taxon>
        <taxon>Bacillati</taxon>
        <taxon>Bacillota</taxon>
        <taxon>Bacilli</taxon>
        <taxon>Bacillales</taxon>
        <taxon>Paenibacillaceae</taxon>
        <taxon>Paenibacillus</taxon>
    </lineage>
</organism>
<dbReference type="SUPFAM" id="SSF48179">
    <property type="entry name" value="6-phosphogluconate dehydrogenase C-terminal domain-like"/>
    <property type="match status" value="1"/>
</dbReference>
<evidence type="ECO:0000259" key="12">
    <source>
        <dbReference type="Pfam" id="PF02558"/>
    </source>
</evidence>
<evidence type="ECO:0000256" key="10">
    <source>
        <dbReference type="ARBA" id="ARBA00048793"/>
    </source>
</evidence>
<keyword evidence="8 11" id="KW-0560">Oxidoreductase</keyword>
<dbReference type="RefSeq" id="WP_068587582.1">
    <property type="nucleotide sequence ID" value="NZ_FTNK01000007.1"/>
</dbReference>
<gene>
    <name evidence="14" type="ORF">SAMN05421578_10710</name>
</gene>
<dbReference type="EMBL" id="FTNK01000007">
    <property type="protein sequence ID" value="SIR10079.1"/>
    <property type="molecule type" value="Genomic_DNA"/>
</dbReference>
<protein>
    <recommendedName>
        <fullName evidence="5 11">2-dehydropantoate 2-reductase</fullName>
        <ecNumber evidence="4 11">1.1.1.169</ecNumber>
    </recommendedName>
    <alternativeName>
        <fullName evidence="9 11">Ketopantoate reductase</fullName>
    </alternativeName>
</protein>
<keyword evidence="15" id="KW-1185">Reference proteome</keyword>
<reference evidence="14 15" key="1">
    <citation type="submission" date="2017-01" db="EMBL/GenBank/DDBJ databases">
        <authorList>
            <person name="Varghese N."/>
            <person name="Submissions S."/>
        </authorList>
    </citation>
    <scope>NUCLEOTIDE SEQUENCE [LARGE SCALE GENOMIC DNA]</scope>
    <source>
        <strain evidence="14 15">ATCC 23464</strain>
    </source>
</reference>
<comment type="caution">
    <text evidence="14">The sequence shown here is derived from an EMBL/GenBank/DDBJ whole genome shotgun (WGS) entry which is preliminary data.</text>
</comment>
<dbReference type="InterPro" id="IPR036291">
    <property type="entry name" value="NAD(P)-bd_dom_sf"/>
</dbReference>
<name>A0ABY1K131_9BACL</name>
<dbReference type="Gene3D" id="1.10.1040.10">
    <property type="entry name" value="N-(1-d-carboxylethyl)-l-norvaline Dehydrogenase, domain 2"/>
    <property type="match status" value="1"/>
</dbReference>
<feature type="domain" description="Ketopantoate reductase C-terminal" evidence="13">
    <location>
        <begin position="201"/>
        <end position="322"/>
    </location>
</feature>
<comment type="similarity">
    <text evidence="3 11">Belongs to the ketopantoate reductase family.</text>
</comment>
<evidence type="ECO:0000256" key="11">
    <source>
        <dbReference type="RuleBase" id="RU362068"/>
    </source>
</evidence>
<evidence type="ECO:0000256" key="3">
    <source>
        <dbReference type="ARBA" id="ARBA00007870"/>
    </source>
</evidence>
<dbReference type="SUPFAM" id="SSF51735">
    <property type="entry name" value="NAD(P)-binding Rossmann-fold domains"/>
    <property type="match status" value="1"/>
</dbReference>
<comment type="catalytic activity">
    <reaction evidence="10 11">
        <text>(R)-pantoate + NADP(+) = 2-dehydropantoate + NADPH + H(+)</text>
        <dbReference type="Rhea" id="RHEA:16233"/>
        <dbReference type="ChEBI" id="CHEBI:11561"/>
        <dbReference type="ChEBI" id="CHEBI:15378"/>
        <dbReference type="ChEBI" id="CHEBI:15980"/>
        <dbReference type="ChEBI" id="CHEBI:57783"/>
        <dbReference type="ChEBI" id="CHEBI:58349"/>
        <dbReference type="EC" id="1.1.1.169"/>
    </reaction>
</comment>
<evidence type="ECO:0000313" key="15">
    <source>
        <dbReference type="Proteomes" id="UP000186666"/>
    </source>
</evidence>
<evidence type="ECO:0000256" key="7">
    <source>
        <dbReference type="ARBA" id="ARBA00022857"/>
    </source>
</evidence>
<comment type="function">
    <text evidence="1 11">Catalyzes the NADPH-dependent reduction of ketopantoate into pantoic acid.</text>
</comment>
<dbReference type="Proteomes" id="UP000186666">
    <property type="component" value="Unassembled WGS sequence"/>
</dbReference>
<dbReference type="InterPro" id="IPR050838">
    <property type="entry name" value="Ketopantoate_reductase"/>
</dbReference>
<dbReference type="EC" id="1.1.1.169" evidence="4 11"/>
<dbReference type="PANTHER" id="PTHR43765">
    <property type="entry name" value="2-DEHYDROPANTOATE 2-REDUCTASE-RELATED"/>
    <property type="match status" value="1"/>
</dbReference>
<dbReference type="InterPro" id="IPR008927">
    <property type="entry name" value="6-PGluconate_DH-like_C_sf"/>
</dbReference>
<feature type="domain" description="Ketopantoate reductase N-terminal" evidence="12">
    <location>
        <begin position="4"/>
        <end position="165"/>
    </location>
</feature>
<dbReference type="InterPro" id="IPR013328">
    <property type="entry name" value="6PGD_dom2"/>
</dbReference>
<evidence type="ECO:0000256" key="9">
    <source>
        <dbReference type="ARBA" id="ARBA00032024"/>
    </source>
</evidence>
<dbReference type="InterPro" id="IPR013752">
    <property type="entry name" value="KPA_reductase"/>
</dbReference>
<dbReference type="PANTHER" id="PTHR43765:SF2">
    <property type="entry name" value="2-DEHYDROPANTOATE 2-REDUCTASE"/>
    <property type="match status" value="1"/>
</dbReference>
<evidence type="ECO:0000259" key="13">
    <source>
        <dbReference type="Pfam" id="PF08546"/>
    </source>
</evidence>
<keyword evidence="6 11" id="KW-0566">Pantothenate biosynthesis</keyword>
<keyword evidence="7 11" id="KW-0521">NADP</keyword>
<evidence type="ECO:0000256" key="2">
    <source>
        <dbReference type="ARBA" id="ARBA00004994"/>
    </source>
</evidence>
<dbReference type="Gene3D" id="3.40.50.720">
    <property type="entry name" value="NAD(P)-binding Rossmann-like Domain"/>
    <property type="match status" value="1"/>
</dbReference>
<accession>A0ABY1K131</accession>
<sequence length="327" mass="36716">MRIDIIGGGSLGLLYGGKLASEGNQVRIWCRSMDQVLSLRTEGLHMTSVENLDASSVDPIQIEADVLDHFTEGWKRDPAEWIFLMTKQKDVAYIGSQLLAKMDKSTLKATHGMICFQNGTGHIELLHSLLPQWHIYSAITTEGAKRVSYNKVFHAGRGVTNFGQVTDEKFQKEDQNRRESENSLIYELRKAGFASDLSNKIVNQIYRKLLINACINPLTALWRIHNGELLATQARVDMMRNLFLEGTAVYDACGIYWDHNLWDQIMSICVSTSANTSSMLQDILEDNPTEVKWINGSIVTLADKKGLVATYHKSMVELIQGMSTKEG</sequence>
<evidence type="ECO:0000313" key="14">
    <source>
        <dbReference type="EMBL" id="SIR10079.1"/>
    </source>
</evidence>
<dbReference type="InterPro" id="IPR013332">
    <property type="entry name" value="KPR_N"/>
</dbReference>
<evidence type="ECO:0000256" key="5">
    <source>
        <dbReference type="ARBA" id="ARBA00019465"/>
    </source>
</evidence>
<dbReference type="Pfam" id="PF08546">
    <property type="entry name" value="ApbA_C"/>
    <property type="match status" value="1"/>
</dbReference>